<organism evidence="2 3">
    <name type="scientific">Saccharothrix saharensis</name>
    <dbReference type="NCBI Taxonomy" id="571190"/>
    <lineage>
        <taxon>Bacteria</taxon>
        <taxon>Bacillati</taxon>
        <taxon>Actinomycetota</taxon>
        <taxon>Actinomycetes</taxon>
        <taxon>Pseudonocardiales</taxon>
        <taxon>Pseudonocardiaceae</taxon>
        <taxon>Saccharothrix</taxon>
    </lineage>
</organism>
<reference evidence="2 3" key="1">
    <citation type="submission" date="2019-06" db="EMBL/GenBank/DDBJ databases">
        <title>Sequencing the genomes of 1000 actinobacteria strains.</title>
        <authorList>
            <person name="Klenk H.-P."/>
        </authorList>
    </citation>
    <scope>NUCLEOTIDE SEQUENCE [LARGE SCALE GENOMIC DNA]</scope>
    <source>
        <strain evidence="2 3">DSM 45456</strain>
    </source>
</reference>
<evidence type="ECO:0000259" key="1">
    <source>
        <dbReference type="PROSITE" id="PS50943"/>
    </source>
</evidence>
<dbReference type="Pfam" id="PF01381">
    <property type="entry name" value="HTH_3"/>
    <property type="match status" value="1"/>
</dbReference>
<dbReference type="PROSITE" id="PS50943">
    <property type="entry name" value="HTH_CROC1"/>
    <property type="match status" value="1"/>
</dbReference>
<dbReference type="SMART" id="SM00530">
    <property type="entry name" value="HTH_XRE"/>
    <property type="match status" value="1"/>
</dbReference>
<evidence type="ECO:0000313" key="2">
    <source>
        <dbReference type="EMBL" id="TQM78196.1"/>
    </source>
</evidence>
<dbReference type="CDD" id="cd00093">
    <property type="entry name" value="HTH_XRE"/>
    <property type="match status" value="1"/>
</dbReference>
<keyword evidence="2" id="KW-0238">DNA-binding</keyword>
<accession>A0A543J5T4</accession>
<protein>
    <submittedName>
        <fullName evidence="2">DNA-binding XRE family transcriptional regulator</fullName>
    </submittedName>
</protein>
<dbReference type="Proteomes" id="UP000316628">
    <property type="component" value="Unassembled WGS sequence"/>
</dbReference>
<dbReference type="Gene3D" id="1.10.260.40">
    <property type="entry name" value="lambda repressor-like DNA-binding domains"/>
    <property type="match status" value="1"/>
</dbReference>
<dbReference type="RefSeq" id="WP_170231894.1">
    <property type="nucleotide sequence ID" value="NZ_VFPP01000001.1"/>
</dbReference>
<proteinExistence type="predicted"/>
<name>A0A543J5T4_9PSEU</name>
<sequence>MAKRGKLQERRTKRGFTQEGLAALLHVSPRTIRGWEAGTSAPYPEYRQPLADALDVTLDQLEQLLGEPRTSAAVRSAPGAPRYAAALVDRLHRDYQAACYDEVRRALPAVLETVAALVDDSTGDDQYRALNVQCQASVLAAKLATKIGDGIAAYEAAEQARTASETADDVFGQASAAYQLTCALLRLNAFDEAERHAVATLATLHGSDPHSLTWQGMMALIAAVIAAQRYDHSETRQRLDHAEQLAAALGHDGNIGFTAFGPTNVQIHRVSTAASADDPRLLLAQADPVDVTTLPTGLHGRQGRFHLDNAWAHTQLGDDPLAVIHLLEVERVAPQLLATEQTGRTLVGELMTREQRSKTPGLRGLAKRIGVLT</sequence>
<feature type="domain" description="HTH cro/C1-type" evidence="1">
    <location>
        <begin position="7"/>
        <end position="61"/>
    </location>
</feature>
<dbReference type="SUPFAM" id="SSF47413">
    <property type="entry name" value="lambda repressor-like DNA-binding domains"/>
    <property type="match status" value="1"/>
</dbReference>
<keyword evidence="3" id="KW-1185">Reference proteome</keyword>
<evidence type="ECO:0000313" key="3">
    <source>
        <dbReference type="Proteomes" id="UP000316628"/>
    </source>
</evidence>
<dbReference type="GO" id="GO:0003677">
    <property type="term" value="F:DNA binding"/>
    <property type="evidence" value="ECO:0007669"/>
    <property type="project" value="UniProtKB-KW"/>
</dbReference>
<dbReference type="InterPro" id="IPR010982">
    <property type="entry name" value="Lambda_DNA-bd_dom_sf"/>
</dbReference>
<dbReference type="EMBL" id="VFPP01000001">
    <property type="protein sequence ID" value="TQM78196.1"/>
    <property type="molecule type" value="Genomic_DNA"/>
</dbReference>
<gene>
    <name evidence="2" type="ORF">FHX81_0452</name>
</gene>
<dbReference type="AlphaFoldDB" id="A0A543J5T4"/>
<dbReference type="InterPro" id="IPR001387">
    <property type="entry name" value="Cro/C1-type_HTH"/>
</dbReference>
<comment type="caution">
    <text evidence="2">The sequence shown here is derived from an EMBL/GenBank/DDBJ whole genome shotgun (WGS) entry which is preliminary data.</text>
</comment>